<dbReference type="AlphaFoldDB" id="A0A9Q3HYC8"/>
<name>A0A9Q3HYC8_9BASI</name>
<reference evidence="1" key="1">
    <citation type="submission" date="2021-03" db="EMBL/GenBank/DDBJ databases">
        <title>Draft genome sequence of rust myrtle Austropuccinia psidii MF-1, a brazilian biotype.</title>
        <authorList>
            <person name="Quecine M.C."/>
            <person name="Pachon D.M.R."/>
            <person name="Bonatelli M.L."/>
            <person name="Correr F.H."/>
            <person name="Franceschini L.M."/>
            <person name="Leite T.F."/>
            <person name="Margarido G.R.A."/>
            <person name="Almeida C.A."/>
            <person name="Ferrarezi J.A."/>
            <person name="Labate C.A."/>
        </authorList>
    </citation>
    <scope>NUCLEOTIDE SEQUENCE</scope>
    <source>
        <strain evidence="1">MF-1</strain>
    </source>
</reference>
<proteinExistence type="predicted"/>
<evidence type="ECO:0000313" key="1">
    <source>
        <dbReference type="EMBL" id="MBW0520647.1"/>
    </source>
</evidence>
<protein>
    <submittedName>
        <fullName evidence="1">Uncharacterized protein</fullName>
    </submittedName>
</protein>
<dbReference type="EMBL" id="AVOT02028228">
    <property type="protein sequence ID" value="MBW0520647.1"/>
    <property type="molecule type" value="Genomic_DNA"/>
</dbReference>
<sequence>MGVAAILTWNKVGANFPHHIFYGQLVPSGALWSFGHFWPQSSSYGLRPYPAIIGLLGQFPPHQLPGLHLGFWAWGGSFCPLGASRPPTASTACGP</sequence>
<dbReference type="Proteomes" id="UP000765509">
    <property type="component" value="Unassembled WGS sequence"/>
</dbReference>
<keyword evidence="2" id="KW-1185">Reference proteome</keyword>
<gene>
    <name evidence="1" type="ORF">O181_060362</name>
</gene>
<evidence type="ECO:0000313" key="2">
    <source>
        <dbReference type="Proteomes" id="UP000765509"/>
    </source>
</evidence>
<organism evidence="1 2">
    <name type="scientific">Austropuccinia psidii MF-1</name>
    <dbReference type="NCBI Taxonomy" id="1389203"/>
    <lineage>
        <taxon>Eukaryota</taxon>
        <taxon>Fungi</taxon>
        <taxon>Dikarya</taxon>
        <taxon>Basidiomycota</taxon>
        <taxon>Pucciniomycotina</taxon>
        <taxon>Pucciniomycetes</taxon>
        <taxon>Pucciniales</taxon>
        <taxon>Sphaerophragmiaceae</taxon>
        <taxon>Austropuccinia</taxon>
    </lineage>
</organism>
<comment type="caution">
    <text evidence="1">The sequence shown here is derived from an EMBL/GenBank/DDBJ whole genome shotgun (WGS) entry which is preliminary data.</text>
</comment>
<accession>A0A9Q3HYC8</accession>